<dbReference type="Gene3D" id="2.40.50.230">
    <property type="entry name" value="Gp5 N-terminal domain"/>
    <property type="match status" value="1"/>
</dbReference>
<dbReference type="InterPro" id="IPR037026">
    <property type="entry name" value="Vgr_OB-fold_dom_sf"/>
</dbReference>
<feature type="region of interest" description="Disordered" evidence="1">
    <location>
        <begin position="669"/>
        <end position="692"/>
    </location>
</feature>
<name>A0AAD4AH82_9GAMM</name>
<evidence type="ECO:0000313" key="2">
    <source>
        <dbReference type="EMBL" id="KAF7769682.1"/>
    </source>
</evidence>
<comment type="caution">
    <text evidence="2">The sequence shown here is derived from an EMBL/GenBank/DDBJ whole genome shotgun (WGS) entry which is preliminary data.</text>
</comment>
<dbReference type="Gene3D" id="3.55.50.10">
    <property type="entry name" value="Baseplate protein-like domains"/>
    <property type="match status" value="1"/>
</dbReference>
<feature type="compositionally biased region" description="Polar residues" evidence="1">
    <location>
        <begin position="674"/>
        <end position="692"/>
    </location>
</feature>
<dbReference type="EMBL" id="AHBZ03000021">
    <property type="protein sequence ID" value="KAF7769682.1"/>
    <property type="molecule type" value="Genomic_DNA"/>
</dbReference>
<proteinExistence type="predicted"/>
<reference evidence="2" key="1">
    <citation type="journal article" date="2012" name="J. Bacteriol.">
        <title>Genome sequences of type strains of seven species of the marine bacterium Pseudoalteromonas.</title>
        <authorList>
            <person name="Xie B.B."/>
            <person name="Shu Y.L."/>
            <person name="Qin Q.L."/>
            <person name="Rong J.C."/>
            <person name="Zhang X.Y."/>
            <person name="Chen X.L."/>
            <person name="Shi M."/>
            <person name="He H.L."/>
            <person name="Zhou B.C."/>
            <person name="Zhang Y.Z."/>
        </authorList>
    </citation>
    <scope>NUCLEOTIDE SEQUENCE</scope>
    <source>
        <strain evidence="2">DSM 8771</strain>
    </source>
</reference>
<dbReference type="Gene3D" id="2.30.110.50">
    <property type="match status" value="1"/>
</dbReference>
<protein>
    <recommendedName>
        <fullName evidence="4">Type VI secretion system tip protein VgrG</fullName>
    </recommendedName>
</protein>
<evidence type="ECO:0008006" key="4">
    <source>
        <dbReference type="Google" id="ProtNLM"/>
    </source>
</evidence>
<dbReference type="Proteomes" id="UP000016487">
    <property type="component" value="Unassembled WGS sequence"/>
</dbReference>
<sequence length="692" mass="75852">MSKFIACFSNEPQQFNVVSVNAVERVSALSYWHIDIECQSSQADMFRLGRDMTLTLFEPDGSTITRCHIIEQIHTVKHQLFECRVSLRLCPKLSLLTKTTNSCVFIDSDLKQISEVILHRAGYAQSHIDWRVSTELPAQQQFIQAMENDLSLLHRLFSQYGLIYWFEESSGVEKIVISDSNLNSPYSSKGVLEAIEPDGYNHAYLKQFVGFTQCQLDAGMYTSHSSNTYKNADPDQHGLSHINYYEPIAQNQKACSLQSQNQSHALACQALTLTLTGNVAHIFAGCSFALEDNTGTHASGDYLCIEVEHHLSQQNSDGIDDRISQYKSIVTCIPRGTPYKAQLPTPKPKPMVFAAKVESLSATAMLTNEGDYRTRLSFDSSVSSKAQASKALKKLAMYTCANQSQATGWHFPLVNGSDVLIGCINNDPADTYIMGFSLSTEQPSIVTSANSYLNRLVSASGHELCFDDDKQSPKVILSTLGKSHYLELNATRSGKQFIHWISQFGSINLYSGKSLSLTANKSDANLSSEQRILIDAKEHLSINSDKSATLLQGAGQTKITSKSILLAAEKAMSITTNKSLDSNTEKGINSKTQRGKFTISTPNGSSIFNSNSNITLEGAGKGDLIIHNNGGEIKLDSQGNVTLTATDMLTLKGAMTTLDAAVDYKFESPDTAAEPQNENQPSIPTNKVLSLS</sequence>
<dbReference type="RefSeq" id="WP_010366786.1">
    <property type="nucleotide sequence ID" value="NZ_AHBZ03000021.1"/>
</dbReference>
<reference evidence="2" key="2">
    <citation type="submission" date="2015-03" db="EMBL/GenBank/DDBJ databases">
        <title>Genome sequence of Pseudoalteromonas citrea.</title>
        <authorList>
            <person name="Xie B.-B."/>
            <person name="Rong J.-C."/>
            <person name="Qin Q.-L."/>
            <person name="Zhang Y.-Z."/>
        </authorList>
    </citation>
    <scope>NUCLEOTIDE SEQUENCE</scope>
    <source>
        <strain evidence="2">DSM 8771</strain>
    </source>
</reference>
<dbReference type="Pfam" id="PF05954">
    <property type="entry name" value="Phage_GPD"/>
    <property type="match status" value="1"/>
</dbReference>
<evidence type="ECO:0000256" key="1">
    <source>
        <dbReference type="SAM" id="MobiDB-lite"/>
    </source>
</evidence>
<dbReference type="AlphaFoldDB" id="A0AAD4AH82"/>
<organism evidence="2 3">
    <name type="scientific">Pseudoalteromonas citrea</name>
    <dbReference type="NCBI Taxonomy" id="43655"/>
    <lineage>
        <taxon>Bacteria</taxon>
        <taxon>Pseudomonadati</taxon>
        <taxon>Pseudomonadota</taxon>
        <taxon>Gammaproteobacteria</taxon>
        <taxon>Alteromonadales</taxon>
        <taxon>Pseudoalteromonadaceae</taxon>
        <taxon>Pseudoalteromonas</taxon>
    </lineage>
</organism>
<dbReference type="SUPFAM" id="SSF69279">
    <property type="entry name" value="Phage tail proteins"/>
    <property type="match status" value="2"/>
</dbReference>
<dbReference type="Gene3D" id="4.10.220.110">
    <property type="match status" value="1"/>
</dbReference>
<evidence type="ECO:0000313" key="3">
    <source>
        <dbReference type="Proteomes" id="UP000016487"/>
    </source>
</evidence>
<gene>
    <name evidence="2" type="ORF">PCIT_a2562</name>
</gene>
<accession>A0AAD4AH82</accession>